<evidence type="ECO:0000313" key="4">
    <source>
        <dbReference type="Proteomes" id="UP000282837"/>
    </source>
</evidence>
<comment type="caution">
    <text evidence="3">The sequence shown here is derived from an EMBL/GenBank/DDBJ whole genome shotgun (WGS) entry which is preliminary data.</text>
</comment>
<dbReference type="RefSeq" id="WP_127705630.1">
    <property type="nucleotide sequence ID" value="NZ_SACO01000001.1"/>
</dbReference>
<keyword evidence="2" id="KW-0560">Oxidoreductase</keyword>
<proteinExistence type="inferred from homology"/>
<dbReference type="OrthoDB" id="7500984at2"/>
<comment type="similarity">
    <text evidence="1">Belongs to the short-chain dehydrogenases/reductases (SDR) family.</text>
</comment>
<dbReference type="Gene3D" id="3.40.50.720">
    <property type="entry name" value="NAD(P)-binding Rossmann-like Domain"/>
    <property type="match status" value="1"/>
</dbReference>
<sequence>MDFTGRHVVITGASTGIGKATAQRIVAGGGKVTLVARRAGLLAELASDLGERAGWAAADMGDKAQVIAALDQAVAQMGPIDGLFLNAGTGGSFAPLADYGDAQFEEVLRVNTLSPFWAMAHVMPAMVAQGRGAILVTGSLASVRGMAGNVAYVASKHAVLGLSRAAAMEGAPHGVRCNCLLPGFIETPMLADVPESQRPVMAARVPQGRLGSAEEAAAVAAFLLSDAASHVTGQDWAVDGGILGTLAV</sequence>
<evidence type="ECO:0000313" key="3">
    <source>
        <dbReference type="EMBL" id="RVU07870.1"/>
    </source>
</evidence>
<organism evidence="3 4">
    <name type="scientific">Novosphingobium umbonatum</name>
    <dbReference type="NCBI Taxonomy" id="1908524"/>
    <lineage>
        <taxon>Bacteria</taxon>
        <taxon>Pseudomonadati</taxon>
        <taxon>Pseudomonadota</taxon>
        <taxon>Alphaproteobacteria</taxon>
        <taxon>Sphingomonadales</taxon>
        <taxon>Sphingomonadaceae</taxon>
        <taxon>Novosphingobium</taxon>
    </lineage>
</organism>
<accession>A0A3S2YBH8</accession>
<dbReference type="PRINTS" id="PR00080">
    <property type="entry name" value="SDRFAMILY"/>
</dbReference>
<dbReference type="Pfam" id="PF13561">
    <property type="entry name" value="adh_short_C2"/>
    <property type="match status" value="1"/>
</dbReference>
<dbReference type="EMBL" id="SACO01000001">
    <property type="protein sequence ID" value="RVU07870.1"/>
    <property type="molecule type" value="Genomic_DNA"/>
</dbReference>
<name>A0A3S2YBH8_9SPHN</name>
<dbReference type="InterPro" id="IPR020904">
    <property type="entry name" value="Sc_DH/Rdtase_CS"/>
</dbReference>
<dbReference type="PANTHER" id="PTHR24321">
    <property type="entry name" value="DEHYDROGENASES, SHORT CHAIN"/>
    <property type="match status" value="1"/>
</dbReference>
<dbReference type="InterPro" id="IPR036291">
    <property type="entry name" value="NAD(P)-bd_dom_sf"/>
</dbReference>
<dbReference type="InterPro" id="IPR002347">
    <property type="entry name" value="SDR_fam"/>
</dbReference>
<dbReference type="FunFam" id="3.40.50.720:FF:000084">
    <property type="entry name" value="Short-chain dehydrogenase reductase"/>
    <property type="match status" value="1"/>
</dbReference>
<dbReference type="PRINTS" id="PR00081">
    <property type="entry name" value="GDHRDH"/>
</dbReference>
<evidence type="ECO:0000256" key="1">
    <source>
        <dbReference type="ARBA" id="ARBA00006484"/>
    </source>
</evidence>
<dbReference type="GO" id="GO:0016491">
    <property type="term" value="F:oxidoreductase activity"/>
    <property type="evidence" value="ECO:0007669"/>
    <property type="project" value="UniProtKB-KW"/>
</dbReference>
<reference evidence="3 4" key="1">
    <citation type="submission" date="2019-01" db="EMBL/GenBank/DDBJ databases">
        <authorList>
            <person name="Chen W.-M."/>
        </authorList>
    </citation>
    <scope>NUCLEOTIDE SEQUENCE [LARGE SCALE GENOMIC DNA]</scope>
    <source>
        <strain evidence="3 4">FSY-9</strain>
    </source>
</reference>
<dbReference type="SUPFAM" id="SSF51735">
    <property type="entry name" value="NAD(P)-binding Rossmann-fold domains"/>
    <property type="match status" value="1"/>
</dbReference>
<gene>
    <name evidence="3" type="ORF">EOE18_01985</name>
</gene>
<dbReference type="PROSITE" id="PS00061">
    <property type="entry name" value="ADH_SHORT"/>
    <property type="match status" value="1"/>
</dbReference>
<dbReference type="AlphaFoldDB" id="A0A3S2YBH8"/>
<protein>
    <submittedName>
        <fullName evidence="3">SDR family oxidoreductase</fullName>
    </submittedName>
</protein>
<dbReference type="Proteomes" id="UP000282837">
    <property type="component" value="Unassembled WGS sequence"/>
</dbReference>
<keyword evidence="4" id="KW-1185">Reference proteome</keyword>
<dbReference type="PANTHER" id="PTHR24321:SF8">
    <property type="entry name" value="ESTRADIOL 17-BETA-DEHYDROGENASE 8-RELATED"/>
    <property type="match status" value="1"/>
</dbReference>
<dbReference type="CDD" id="cd05233">
    <property type="entry name" value="SDR_c"/>
    <property type="match status" value="1"/>
</dbReference>
<evidence type="ECO:0000256" key="2">
    <source>
        <dbReference type="ARBA" id="ARBA00023002"/>
    </source>
</evidence>